<reference evidence="2" key="1">
    <citation type="submission" date="2011-03" db="EMBL/GenBank/DDBJ databases">
        <title>Draft genome sequence of Brevundimonas diminuta.</title>
        <authorList>
            <person name="Brown P.J.B."/>
            <person name="Buechlein A."/>
            <person name="Hemmerich C."/>
            <person name="Brun Y.V."/>
        </authorList>
    </citation>
    <scope>NUCLEOTIDE SEQUENCE [LARGE SCALE GENOMIC DNA]</scope>
    <source>
        <strain evidence="2">C19</strain>
    </source>
</reference>
<name>F4QFZ2_9CAUL</name>
<keyword evidence="2" id="KW-1185">Reference proteome</keyword>
<accession>F4QFZ2</accession>
<dbReference type="Proteomes" id="UP000006512">
    <property type="component" value="Unassembled WGS sequence"/>
</dbReference>
<organism evidence="1 2">
    <name type="scientific">Asticcacaulis biprosthecium C19</name>
    <dbReference type="NCBI Taxonomy" id="715226"/>
    <lineage>
        <taxon>Bacteria</taxon>
        <taxon>Pseudomonadati</taxon>
        <taxon>Pseudomonadota</taxon>
        <taxon>Alphaproteobacteria</taxon>
        <taxon>Caulobacterales</taxon>
        <taxon>Caulobacteraceae</taxon>
        <taxon>Asticcacaulis</taxon>
    </lineage>
</organism>
<dbReference type="EMBL" id="GL883076">
    <property type="protein sequence ID" value="EGF93803.1"/>
    <property type="molecule type" value="Genomic_DNA"/>
</dbReference>
<dbReference type="HOGENOM" id="CLU_3211817_0_0_5"/>
<sequence>MQNGFGINQLYGQYENRIGANPNAIHLRRQCDVRIIVAASKSFG</sequence>
<dbReference type="AlphaFoldDB" id="F4QFZ2"/>
<gene>
    <name evidence="1" type="ORF">ABI_00350</name>
</gene>
<protein>
    <submittedName>
        <fullName evidence="1">Uncharacterized protein</fullName>
    </submittedName>
</protein>
<evidence type="ECO:0000313" key="1">
    <source>
        <dbReference type="EMBL" id="EGF93803.1"/>
    </source>
</evidence>
<evidence type="ECO:0000313" key="2">
    <source>
        <dbReference type="Proteomes" id="UP000006512"/>
    </source>
</evidence>
<proteinExistence type="predicted"/>